<organism evidence="3 4">
    <name type="scientific">Sordaria brevicollis</name>
    <dbReference type="NCBI Taxonomy" id="83679"/>
    <lineage>
        <taxon>Eukaryota</taxon>
        <taxon>Fungi</taxon>
        <taxon>Dikarya</taxon>
        <taxon>Ascomycota</taxon>
        <taxon>Pezizomycotina</taxon>
        <taxon>Sordariomycetes</taxon>
        <taxon>Sordariomycetidae</taxon>
        <taxon>Sordariales</taxon>
        <taxon>Sordariaceae</taxon>
        <taxon>Sordaria</taxon>
    </lineage>
</organism>
<dbReference type="InterPro" id="IPR011992">
    <property type="entry name" value="EF-hand-dom_pair"/>
</dbReference>
<reference evidence="3" key="2">
    <citation type="submission" date="2023-07" db="EMBL/GenBank/DDBJ databases">
        <authorList>
            <consortium name="Lawrence Berkeley National Laboratory"/>
            <person name="Haridas S."/>
            <person name="Hensen N."/>
            <person name="Bonometti L."/>
            <person name="Westerberg I."/>
            <person name="Brannstrom I.O."/>
            <person name="Guillou S."/>
            <person name="Cros-Aarteil S."/>
            <person name="Calhoun S."/>
            <person name="Kuo A."/>
            <person name="Mondo S."/>
            <person name="Pangilinan J."/>
            <person name="Riley R."/>
            <person name="LaButti K."/>
            <person name="Andreopoulos B."/>
            <person name="Lipzen A."/>
            <person name="Chen C."/>
            <person name="Yanf M."/>
            <person name="Daum C."/>
            <person name="Ng V."/>
            <person name="Clum A."/>
            <person name="Steindorff A."/>
            <person name="Ohm R."/>
            <person name="Martin F."/>
            <person name="Silar P."/>
            <person name="Natvig D."/>
            <person name="Lalanne C."/>
            <person name="Gautier V."/>
            <person name="Ament-velasquez S.L."/>
            <person name="Kruys A."/>
            <person name="Hutchinson M.I."/>
            <person name="Powell A.J."/>
            <person name="Barry K."/>
            <person name="Miller A.N."/>
            <person name="Grigoriev I.V."/>
            <person name="Debuchy R."/>
            <person name="Gladieux P."/>
            <person name="Thoren M.H."/>
            <person name="Johannesson H."/>
        </authorList>
    </citation>
    <scope>NUCLEOTIDE SEQUENCE</scope>
    <source>
        <strain evidence="3">FGSC 1904</strain>
    </source>
</reference>
<dbReference type="EMBL" id="JAUTDP010000004">
    <property type="protein sequence ID" value="KAK3399549.1"/>
    <property type="molecule type" value="Genomic_DNA"/>
</dbReference>
<reference evidence="3" key="1">
    <citation type="journal article" date="2023" name="Mol. Phylogenet. Evol.">
        <title>Genome-scale phylogeny and comparative genomics of the fungal order Sordariales.</title>
        <authorList>
            <person name="Hensen N."/>
            <person name="Bonometti L."/>
            <person name="Westerberg I."/>
            <person name="Brannstrom I.O."/>
            <person name="Guillou S."/>
            <person name="Cros-Aarteil S."/>
            <person name="Calhoun S."/>
            <person name="Haridas S."/>
            <person name="Kuo A."/>
            <person name="Mondo S."/>
            <person name="Pangilinan J."/>
            <person name="Riley R."/>
            <person name="LaButti K."/>
            <person name="Andreopoulos B."/>
            <person name="Lipzen A."/>
            <person name="Chen C."/>
            <person name="Yan M."/>
            <person name="Daum C."/>
            <person name="Ng V."/>
            <person name="Clum A."/>
            <person name="Steindorff A."/>
            <person name="Ohm R.A."/>
            <person name="Martin F."/>
            <person name="Silar P."/>
            <person name="Natvig D.O."/>
            <person name="Lalanne C."/>
            <person name="Gautier V."/>
            <person name="Ament-Velasquez S.L."/>
            <person name="Kruys A."/>
            <person name="Hutchinson M.I."/>
            <person name="Powell A.J."/>
            <person name="Barry K."/>
            <person name="Miller A.N."/>
            <person name="Grigoriev I.V."/>
            <person name="Debuchy R."/>
            <person name="Gladieux P."/>
            <person name="Hiltunen Thoren M."/>
            <person name="Johannesson H."/>
        </authorList>
    </citation>
    <scope>NUCLEOTIDE SEQUENCE</scope>
    <source>
        <strain evidence="3">FGSC 1904</strain>
    </source>
</reference>
<keyword evidence="4" id="KW-1185">Reference proteome</keyword>
<proteinExistence type="predicted"/>
<accession>A0AAE0UDL2</accession>
<evidence type="ECO:0000313" key="3">
    <source>
        <dbReference type="EMBL" id="KAK3399549.1"/>
    </source>
</evidence>
<evidence type="ECO:0000313" key="4">
    <source>
        <dbReference type="Proteomes" id="UP001281003"/>
    </source>
</evidence>
<evidence type="ECO:0000259" key="2">
    <source>
        <dbReference type="PROSITE" id="PS50222"/>
    </source>
</evidence>
<name>A0AAE0UDL2_SORBR</name>
<evidence type="ECO:0000256" key="1">
    <source>
        <dbReference type="SAM" id="MobiDB-lite"/>
    </source>
</evidence>
<feature type="domain" description="EF-hand" evidence="2">
    <location>
        <begin position="2"/>
        <end position="37"/>
    </location>
</feature>
<dbReference type="AlphaFoldDB" id="A0AAE0UDL2"/>
<dbReference type="SUPFAM" id="SSF47473">
    <property type="entry name" value="EF-hand"/>
    <property type="match status" value="1"/>
</dbReference>
<sequence length="127" mass="13314">MASHANIRAAFEAGDRDGDNTLSVREAVVAVEALCGTTLDPEQVQWACNECGVDTGREMDFGGGGDTIAGMPMRSDGGVVGDPNSEFKRRESPSVRNSVRSGPARARQEIRPARAGPVPQPCGADVD</sequence>
<dbReference type="GO" id="GO:0005509">
    <property type="term" value="F:calcium ion binding"/>
    <property type="evidence" value="ECO:0007669"/>
    <property type="project" value="InterPro"/>
</dbReference>
<dbReference type="InterPro" id="IPR002048">
    <property type="entry name" value="EF_hand_dom"/>
</dbReference>
<comment type="caution">
    <text evidence="3">The sequence shown here is derived from an EMBL/GenBank/DDBJ whole genome shotgun (WGS) entry which is preliminary data.</text>
</comment>
<gene>
    <name evidence="3" type="ORF">B0T20DRAFT_391114</name>
</gene>
<dbReference type="Proteomes" id="UP001281003">
    <property type="component" value="Unassembled WGS sequence"/>
</dbReference>
<protein>
    <recommendedName>
        <fullName evidence="2">EF-hand domain-containing protein</fullName>
    </recommendedName>
</protein>
<dbReference type="PROSITE" id="PS50222">
    <property type="entry name" value="EF_HAND_2"/>
    <property type="match status" value="1"/>
</dbReference>
<feature type="region of interest" description="Disordered" evidence="1">
    <location>
        <begin position="62"/>
        <end position="127"/>
    </location>
</feature>